<dbReference type="EMBL" id="JAOPGA020001814">
    <property type="protein sequence ID" value="KAL0491559.1"/>
    <property type="molecule type" value="Genomic_DNA"/>
</dbReference>
<dbReference type="InterPro" id="IPR053224">
    <property type="entry name" value="Sensory_adhesion_molecule"/>
</dbReference>
<evidence type="ECO:0000313" key="5">
    <source>
        <dbReference type="Proteomes" id="UP001431209"/>
    </source>
</evidence>
<feature type="chain" id="PRO_5043576501" evidence="3">
    <location>
        <begin position="22"/>
        <end position="367"/>
    </location>
</feature>
<keyword evidence="2" id="KW-0812">Transmembrane</keyword>
<accession>A0AAW2ZQ65</accession>
<keyword evidence="4" id="KW-0675">Receptor</keyword>
<organism evidence="4 5">
    <name type="scientific">Acrasis kona</name>
    <dbReference type="NCBI Taxonomy" id="1008807"/>
    <lineage>
        <taxon>Eukaryota</taxon>
        <taxon>Discoba</taxon>
        <taxon>Heterolobosea</taxon>
        <taxon>Tetramitia</taxon>
        <taxon>Eutetramitia</taxon>
        <taxon>Acrasidae</taxon>
        <taxon>Acrasis</taxon>
    </lineage>
</organism>
<dbReference type="PANTHER" id="PTHR31460:SF3">
    <property type="entry name" value="MESOCENTIN"/>
    <property type="match status" value="1"/>
</dbReference>
<gene>
    <name evidence="4" type="ORF">AKO1_000007</name>
</gene>
<keyword evidence="2" id="KW-1133">Transmembrane helix</keyword>
<keyword evidence="5" id="KW-1185">Reference proteome</keyword>
<proteinExistence type="predicted"/>
<dbReference type="InterPro" id="IPR011042">
    <property type="entry name" value="6-blade_b-propeller_TolB-like"/>
</dbReference>
<protein>
    <submittedName>
        <fullName evidence="4">LDL receptor-related protein</fullName>
    </submittedName>
</protein>
<reference evidence="4 5" key="1">
    <citation type="submission" date="2024-03" db="EMBL/GenBank/DDBJ databases">
        <title>The Acrasis kona genome and developmental transcriptomes reveal deep origins of eukaryotic multicellular pathways.</title>
        <authorList>
            <person name="Sheikh S."/>
            <person name="Fu C.-J."/>
            <person name="Brown M.W."/>
            <person name="Baldauf S.L."/>
        </authorList>
    </citation>
    <scope>NUCLEOTIDE SEQUENCE [LARGE SCALE GENOMIC DNA]</scope>
    <source>
        <strain evidence="4 5">ATCC MYA-3509</strain>
    </source>
</reference>
<name>A0AAW2ZQ65_9EUKA</name>
<dbReference type="Gene3D" id="2.120.10.30">
    <property type="entry name" value="TolB, C-terminal domain"/>
    <property type="match status" value="1"/>
</dbReference>
<evidence type="ECO:0000256" key="2">
    <source>
        <dbReference type="SAM" id="Phobius"/>
    </source>
</evidence>
<dbReference type="PANTHER" id="PTHR31460">
    <property type="match status" value="1"/>
</dbReference>
<evidence type="ECO:0000256" key="3">
    <source>
        <dbReference type="SAM" id="SignalP"/>
    </source>
</evidence>
<keyword evidence="2" id="KW-0472">Membrane</keyword>
<feature type="signal peptide" evidence="3">
    <location>
        <begin position="1"/>
        <end position="21"/>
    </location>
</feature>
<feature type="region of interest" description="Disordered" evidence="1">
    <location>
        <begin position="346"/>
        <end position="367"/>
    </location>
</feature>
<evidence type="ECO:0000256" key="1">
    <source>
        <dbReference type="SAM" id="MobiDB-lite"/>
    </source>
</evidence>
<comment type="caution">
    <text evidence="4">The sequence shown here is derived from an EMBL/GenBank/DDBJ whole genome shotgun (WGS) entry which is preliminary data.</text>
</comment>
<evidence type="ECO:0000313" key="4">
    <source>
        <dbReference type="EMBL" id="KAL0491559.1"/>
    </source>
</evidence>
<dbReference type="Proteomes" id="UP001431209">
    <property type="component" value="Unassembled WGS sequence"/>
</dbReference>
<feature type="transmembrane region" description="Helical" evidence="2">
    <location>
        <begin position="309"/>
        <end position="334"/>
    </location>
</feature>
<dbReference type="SUPFAM" id="SSF63829">
    <property type="entry name" value="Calcium-dependent phosphotriesterase"/>
    <property type="match status" value="1"/>
</dbReference>
<sequence>MSHAFLPYLLSIVICACLVCGETPNVITVSVDKLYPEGIEYHEAYGFLLSSTTLGSIYSVQIDGTTKIFANDSRLTSTRGLHIDTSRNELLACNSDSVARINLDTAKVNNLVVLSNYTRTGFNGTVMPNDVVSDGSGNAYVTGSSSNIIWIIDGSSTPSIFVQDQRWLTQVGEIGLNGIEYVKNQNVLLVGHTSKQLLYKVDISTSSVTTVDTQLLPGIDGLTLLSDGSLVVVGNSAKTIWLLKSIDGWKSATVASTFTSQYPNPTTAAVREGEIFVSHAYFGVPDRKKFEIEKITFVTQDNKPDNRSLSFIILAVLLGMGIVCGVAFGVALYIRKRQQRYQQMELPTNEFDDTRGRSLSLPDDEFL</sequence>
<dbReference type="AlphaFoldDB" id="A0AAW2ZQ65"/>
<keyword evidence="3" id="KW-0732">Signal</keyword>